<evidence type="ECO:0000256" key="1">
    <source>
        <dbReference type="ARBA" id="ARBA00022801"/>
    </source>
</evidence>
<name>A0A6J7NIX3_9ZZZZ</name>
<gene>
    <name evidence="3" type="ORF">UFOPK2582_01425</name>
    <name evidence="4" type="ORF">UFOPK3046_01169</name>
    <name evidence="5" type="ORF">UFOPK3914_01577</name>
    <name evidence="6" type="ORF">UFOPK4173_00606</name>
</gene>
<dbReference type="AlphaFoldDB" id="A0A6J7NIX3"/>
<dbReference type="PANTHER" id="PTHR33630:SF9">
    <property type="entry name" value="CUTINASE 4"/>
    <property type="match status" value="1"/>
</dbReference>
<dbReference type="InterPro" id="IPR000675">
    <property type="entry name" value="Cutinase/axe"/>
</dbReference>
<keyword evidence="2" id="KW-1015">Disulfide bond</keyword>
<evidence type="ECO:0000313" key="6">
    <source>
        <dbReference type="EMBL" id="CAB5030962.1"/>
    </source>
</evidence>
<sequence length="314" mass="33198">MGDHLMRRDLAGLNKKREQGGILRPAKALMAVAVVMAAAATACTPVAPSGPFAVPAAPCADVVLVTARGSSQDVASWEAASINRNFRKQLAIVAPGRSLRILELGDLNGDAVLDPGGYPAVGFDQVVGVDTRAASPEDYAILGGYNESRRVGAAEAVSVLEQIAATCPNSRLAVVGTSMGADSIALGLRQVSEATQGRIDTLQLFGDPRFTRGPWARAERVQVPSGHGLLGPRVPYVPAGLASRTVSWCGEFDGTCSGVWPLSIFQVIADCSEFRQFAWCSRRHVDYDYWAHEPAMREAAAEVAVRAGWITAAP</sequence>
<accession>A0A6J7NIX3</accession>
<evidence type="ECO:0000313" key="3">
    <source>
        <dbReference type="EMBL" id="CAB4710995.1"/>
    </source>
</evidence>
<keyword evidence="1" id="KW-0378">Hydrolase</keyword>
<dbReference type="EMBL" id="CAFBPW010000047">
    <property type="protein sequence ID" value="CAB5030962.1"/>
    <property type="molecule type" value="Genomic_DNA"/>
</dbReference>
<reference evidence="5" key="1">
    <citation type="submission" date="2020-05" db="EMBL/GenBank/DDBJ databases">
        <authorList>
            <person name="Chiriac C."/>
            <person name="Salcher M."/>
            <person name="Ghai R."/>
            <person name="Kavagutti S V."/>
        </authorList>
    </citation>
    <scope>NUCLEOTIDE SEQUENCE</scope>
</reference>
<dbReference type="EMBL" id="CAFBOG010000175">
    <property type="protein sequence ID" value="CAB4990672.1"/>
    <property type="molecule type" value="Genomic_DNA"/>
</dbReference>
<organism evidence="5">
    <name type="scientific">freshwater metagenome</name>
    <dbReference type="NCBI Taxonomy" id="449393"/>
    <lineage>
        <taxon>unclassified sequences</taxon>
        <taxon>metagenomes</taxon>
        <taxon>ecological metagenomes</taxon>
    </lineage>
</organism>
<dbReference type="EMBL" id="CAEZXS010000207">
    <property type="protein sequence ID" value="CAB4710995.1"/>
    <property type="molecule type" value="Genomic_DNA"/>
</dbReference>
<dbReference type="GO" id="GO:0016787">
    <property type="term" value="F:hydrolase activity"/>
    <property type="evidence" value="ECO:0007669"/>
    <property type="project" value="UniProtKB-KW"/>
</dbReference>
<dbReference type="PANTHER" id="PTHR33630">
    <property type="entry name" value="CUTINASE RV1984C-RELATED-RELATED"/>
    <property type="match status" value="1"/>
</dbReference>
<dbReference type="EMBL" id="CAFAAQ010000104">
    <property type="protein sequence ID" value="CAB4811227.1"/>
    <property type="molecule type" value="Genomic_DNA"/>
</dbReference>
<proteinExistence type="predicted"/>
<dbReference type="InterPro" id="IPR029058">
    <property type="entry name" value="AB_hydrolase_fold"/>
</dbReference>
<evidence type="ECO:0000256" key="2">
    <source>
        <dbReference type="ARBA" id="ARBA00023157"/>
    </source>
</evidence>
<dbReference type="Gene3D" id="3.40.50.1820">
    <property type="entry name" value="alpha/beta hydrolase"/>
    <property type="match status" value="1"/>
</dbReference>
<dbReference type="Pfam" id="PF01083">
    <property type="entry name" value="Cutinase"/>
    <property type="match status" value="1"/>
</dbReference>
<protein>
    <submittedName>
        <fullName evidence="5">Unannotated protein</fullName>
    </submittedName>
</protein>
<dbReference type="SUPFAM" id="SSF53474">
    <property type="entry name" value="alpha/beta-Hydrolases"/>
    <property type="match status" value="1"/>
</dbReference>
<evidence type="ECO:0000313" key="5">
    <source>
        <dbReference type="EMBL" id="CAB4990672.1"/>
    </source>
</evidence>
<dbReference type="SMART" id="SM01110">
    <property type="entry name" value="Cutinase"/>
    <property type="match status" value="1"/>
</dbReference>
<evidence type="ECO:0000313" key="4">
    <source>
        <dbReference type="EMBL" id="CAB4811227.1"/>
    </source>
</evidence>